<gene>
    <name evidence="2" type="ORF">CSOL1703_00017811</name>
</gene>
<accession>A0A9N9ZHP8</accession>
<dbReference type="Proteomes" id="UP000775872">
    <property type="component" value="Unassembled WGS sequence"/>
</dbReference>
<reference evidence="3" key="1">
    <citation type="submission" date="2019-06" db="EMBL/GenBank/DDBJ databases">
        <authorList>
            <person name="Broberg M."/>
        </authorList>
    </citation>
    <scope>NUCLEOTIDE SEQUENCE [LARGE SCALE GENOMIC DNA]</scope>
</reference>
<protein>
    <recommendedName>
        <fullName evidence="4">Alpha-ketoglutarate-dependent sulfonate dioxygenase</fullName>
    </recommendedName>
</protein>
<dbReference type="Pfam" id="PF07173">
    <property type="entry name" value="GRDP-like"/>
    <property type="match status" value="1"/>
</dbReference>
<sequence length="853" mass="96061">TSRPLDSFRRLAALTNTFDTICTHCLPTFVNVAAMAADSVEKNGRSADANEAPPSYDSTNAAPPELDDITAGFANLKLSPGPQDPNTDTCLAHLKLLYAFQTLKEDIGYTDGLWGLWNTRAEGVDLTPNPDAKLSDAGNGASSNEQLSHDQERQLALSQVREKRWALFVARAVDRYESWWGSMKDGLPLQETDMDYDGSVAYDLFPMPMQGVLWKNESLPPLDVLLVWHAHMLNPRAYLEDCMRAGLRDLWSHGMPWHLVNAAIDSSFNYIVSDDVKAVWVAKTERPWENVDDSPVKTVVCPRCQTHLDIPWTTCGADETAKASSLPSLVGSGYGDGSLDYTCHGCALNMDKNLLSVIKFRNDTKRLLTKGVPMPGTILDPQSGKPESYRSRVTQAAFDRHHDPIRLPNRLVQQVICFQLDEIIASSRPASMEKIRQEIESALQDRARVNALVMKTSGHYKLGTRLVPKSRLAIRKMMSRYWDNFSPFALDLSGAVMRQGIFVEKMYRLDWLHSPVASQTMARICTKYMRFLKLMDNNFGKLCVPTLDVDLGWHTHQLSPSAYYTMTTSSVQSKFVDHDDKINEDELSQGFEWTSKTYQKLYHEVYSECTCWYCETVRSSHISSIGKAFGLSSSEKVADEFYESGAAKSCDTENSAHISSHNAVTSRAVDPDNPSMRSSMFVRSKAQKAYQRRLDENYEKARKRAEKKGRELPPRDTYYSHWGYPYAAYGPFMYPMYFTPGIYYGADPNVVAQERVQGAVVVVESLPELAVVQEAAAMLEDAPEATEEEEGDAEEGVEEEEEEEDAAVEEEDVVVVEVAVEEEEAVRDEVILQYRLQFYFIYAMASINCRRIT</sequence>
<evidence type="ECO:0000313" key="3">
    <source>
        <dbReference type="Proteomes" id="UP000775872"/>
    </source>
</evidence>
<dbReference type="PANTHER" id="PTHR34365:SF7">
    <property type="entry name" value="GLYCINE-RICH DOMAIN-CONTAINING PROTEIN 1"/>
    <property type="match status" value="1"/>
</dbReference>
<evidence type="ECO:0008006" key="4">
    <source>
        <dbReference type="Google" id="ProtNLM"/>
    </source>
</evidence>
<dbReference type="AlphaFoldDB" id="A0A9N9ZHP8"/>
<feature type="non-terminal residue" evidence="2">
    <location>
        <position position="1"/>
    </location>
</feature>
<proteinExistence type="predicted"/>
<comment type="caution">
    <text evidence="2">The sequence shown here is derived from an EMBL/GenBank/DDBJ whole genome shotgun (WGS) entry which is preliminary data.</text>
</comment>
<evidence type="ECO:0000256" key="1">
    <source>
        <dbReference type="SAM" id="MobiDB-lite"/>
    </source>
</evidence>
<evidence type="ECO:0000313" key="2">
    <source>
        <dbReference type="EMBL" id="CAH0055707.1"/>
    </source>
</evidence>
<name>A0A9N9ZHP8_9HYPO</name>
<feature type="non-terminal residue" evidence="2">
    <location>
        <position position="853"/>
    </location>
</feature>
<reference evidence="2 3" key="2">
    <citation type="submission" date="2021-10" db="EMBL/GenBank/DDBJ databases">
        <authorList>
            <person name="Piombo E."/>
        </authorList>
    </citation>
    <scope>NUCLEOTIDE SEQUENCE [LARGE SCALE GENOMIC DNA]</scope>
</reference>
<feature type="region of interest" description="Disordered" evidence="1">
    <location>
        <begin position="127"/>
        <end position="152"/>
    </location>
</feature>
<feature type="region of interest" description="Disordered" evidence="1">
    <location>
        <begin position="781"/>
        <end position="809"/>
    </location>
</feature>
<dbReference type="InterPro" id="IPR009836">
    <property type="entry name" value="GRDP-like"/>
</dbReference>
<dbReference type="EMBL" id="CABFOC020000058">
    <property type="protein sequence ID" value="CAH0055707.1"/>
    <property type="molecule type" value="Genomic_DNA"/>
</dbReference>
<keyword evidence="3" id="KW-1185">Reference proteome</keyword>
<dbReference type="OrthoDB" id="2684236at2759"/>
<organism evidence="2 3">
    <name type="scientific">Clonostachys solani</name>
    <dbReference type="NCBI Taxonomy" id="160281"/>
    <lineage>
        <taxon>Eukaryota</taxon>
        <taxon>Fungi</taxon>
        <taxon>Dikarya</taxon>
        <taxon>Ascomycota</taxon>
        <taxon>Pezizomycotina</taxon>
        <taxon>Sordariomycetes</taxon>
        <taxon>Hypocreomycetidae</taxon>
        <taxon>Hypocreales</taxon>
        <taxon>Bionectriaceae</taxon>
        <taxon>Clonostachys</taxon>
    </lineage>
</organism>
<feature type="region of interest" description="Disordered" evidence="1">
    <location>
        <begin position="658"/>
        <end position="681"/>
    </location>
</feature>
<dbReference type="PANTHER" id="PTHR34365">
    <property type="entry name" value="ENOLASE (DUF1399)"/>
    <property type="match status" value="1"/>
</dbReference>